<protein>
    <submittedName>
        <fullName evidence="2">Uncharacterized protein</fullName>
    </submittedName>
</protein>
<sequence>MPKWPAPNRANAEMSAPNWRRRKSKTNFIPVVLTKFMKNGLFLADIFGFINMNAHPCSHNFMELHGCDLNTNDGCRCRTIKVCNSSQTVEFHYSNLDDCMKNWTQIQGNETLKRTESADQSPMNKYFQMFPSIFDNMLTS</sequence>
<dbReference type="Proteomes" id="UP000887565">
    <property type="component" value="Unplaced"/>
</dbReference>
<accession>A0A915HVJ2</accession>
<organism evidence="1 2">
    <name type="scientific">Romanomermis culicivorax</name>
    <name type="common">Nematode worm</name>
    <dbReference type="NCBI Taxonomy" id="13658"/>
    <lineage>
        <taxon>Eukaryota</taxon>
        <taxon>Metazoa</taxon>
        <taxon>Ecdysozoa</taxon>
        <taxon>Nematoda</taxon>
        <taxon>Enoplea</taxon>
        <taxon>Dorylaimia</taxon>
        <taxon>Mermithida</taxon>
        <taxon>Mermithoidea</taxon>
        <taxon>Mermithidae</taxon>
        <taxon>Romanomermis</taxon>
    </lineage>
</organism>
<dbReference type="WBParaSite" id="nRc.2.0.1.t05919-RA">
    <property type="protein sequence ID" value="nRc.2.0.1.t05919-RA"/>
    <property type="gene ID" value="nRc.2.0.1.g05919"/>
</dbReference>
<evidence type="ECO:0000313" key="1">
    <source>
        <dbReference type="Proteomes" id="UP000887565"/>
    </source>
</evidence>
<dbReference type="AlphaFoldDB" id="A0A915HVJ2"/>
<name>A0A915HVJ2_ROMCU</name>
<evidence type="ECO:0000313" key="2">
    <source>
        <dbReference type="WBParaSite" id="nRc.2.0.1.t05919-RA"/>
    </source>
</evidence>
<reference evidence="2" key="1">
    <citation type="submission" date="2022-11" db="UniProtKB">
        <authorList>
            <consortium name="WormBaseParasite"/>
        </authorList>
    </citation>
    <scope>IDENTIFICATION</scope>
</reference>
<keyword evidence="1" id="KW-1185">Reference proteome</keyword>
<proteinExistence type="predicted"/>